<gene>
    <name evidence="1" type="ORF">NCTC11458_01357</name>
</gene>
<reference evidence="1 2" key="1">
    <citation type="submission" date="2018-11" db="EMBL/GenBank/DDBJ databases">
        <authorList>
            <consortium name="Pathogen Informatics"/>
        </authorList>
    </citation>
    <scope>NUCLEOTIDE SEQUENCE [LARGE SCALE GENOMIC DNA]</scope>
    <source>
        <strain evidence="1 2">NCTC11458</strain>
    </source>
</reference>
<organism evidence="1 2">
    <name type="scientific">Capnocytophaga ochracea</name>
    <dbReference type="NCBI Taxonomy" id="1018"/>
    <lineage>
        <taxon>Bacteria</taxon>
        <taxon>Pseudomonadati</taxon>
        <taxon>Bacteroidota</taxon>
        <taxon>Flavobacteriia</taxon>
        <taxon>Flavobacteriales</taxon>
        <taxon>Flavobacteriaceae</taxon>
        <taxon>Capnocytophaga</taxon>
    </lineage>
</organism>
<protein>
    <submittedName>
        <fullName evidence="1">Uncharacterized protein</fullName>
    </submittedName>
</protein>
<evidence type="ECO:0000313" key="1">
    <source>
        <dbReference type="EMBL" id="VDG82059.1"/>
    </source>
</evidence>
<proteinExistence type="predicted"/>
<comment type="caution">
    <text evidence="1">The sequence shown here is derived from an EMBL/GenBank/DDBJ whole genome shotgun (WGS) entry which is preliminary data.</text>
</comment>
<dbReference type="AlphaFoldDB" id="A0A7Z8YD00"/>
<accession>A0A7Z8YD00</accession>
<sequence length="521" mass="59782">MNVLNFTNRENVKMFIDSYEKNEGQITSFYEEGFLPYEPIEKIDEKQYNELLLARRNVINASNYLSMSMSSRRPSLDVDEDEEDYELIKNDKFSSLLNAKGEIQVGDSIYRYTEEGVYIVKADKQKMLDAYLESKKSINSVTSRPSSSSGTQQIGGFIRLYTPRELDSMGMKLHSGNPYLFDYGEEKTRQLYDAIRNQEFPLSTSHYNTCVNEKASWIDNIFGRSYVCEYKFKGGKRKLRTTFAVEDYYLFTDVYAQAKFKQKTWLGWYSSRDAKKVYLKINEANLSFDERRLKLKISVPVKDLEKFYTEVQKIINNSYHKVAVFVSNVFRKDDNSSVVIDYTPSLEEIASAAQSFQPIIPQTFTPKYNVSFDFTGFFENQVKEVVVVTAMGKNFGVKNTDIMKQAYTLFNQVAGSYSEKPKGLIVLQNDIDTNEIMVASYKITNEIEEVRGLAVASRTFKIPQNVRLNELTIGYSVKGSSQSIGLGIDTSWRKVNKVSLDIETGAFYDGEWGGSKFIISE</sequence>
<dbReference type="EMBL" id="UYIQ01000001">
    <property type="protein sequence ID" value="VDG82059.1"/>
    <property type="molecule type" value="Genomic_DNA"/>
</dbReference>
<dbReference type="Proteomes" id="UP000276733">
    <property type="component" value="Unassembled WGS sequence"/>
</dbReference>
<evidence type="ECO:0000313" key="2">
    <source>
        <dbReference type="Proteomes" id="UP000276733"/>
    </source>
</evidence>
<name>A0A7Z8YD00_CAPOC</name>
<dbReference type="RefSeq" id="WP_181831590.1">
    <property type="nucleotide sequence ID" value="NZ_UYIQ01000001.1"/>
</dbReference>